<evidence type="ECO:0000259" key="1">
    <source>
        <dbReference type="PROSITE" id="PS51186"/>
    </source>
</evidence>
<dbReference type="AlphaFoldDB" id="A0AAX2JBX8"/>
<dbReference type="Pfam" id="PF13673">
    <property type="entry name" value="Acetyltransf_10"/>
    <property type="match status" value="1"/>
</dbReference>
<dbReference type="SUPFAM" id="SSF55729">
    <property type="entry name" value="Acyl-CoA N-acyltransferases (Nat)"/>
    <property type="match status" value="1"/>
</dbReference>
<evidence type="ECO:0000313" key="2">
    <source>
        <dbReference type="EMBL" id="SQJ06662.1"/>
    </source>
</evidence>
<dbReference type="EMBL" id="LS483487">
    <property type="protein sequence ID" value="SQJ06662.1"/>
    <property type="molecule type" value="Genomic_DNA"/>
</dbReference>
<reference evidence="2 3" key="1">
    <citation type="submission" date="2018-06" db="EMBL/GenBank/DDBJ databases">
        <authorList>
            <consortium name="Pathogen Informatics"/>
            <person name="Doyle S."/>
        </authorList>
    </citation>
    <scope>NUCLEOTIDE SEQUENCE [LARGE SCALE GENOMIC DNA]</scope>
    <source>
        <strain evidence="2 3">NCTC12112</strain>
    </source>
</reference>
<accession>A0AAX2JBX8</accession>
<dbReference type="RefSeq" id="WP_005981980.1">
    <property type="nucleotide sequence ID" value="NZ_CABKNW010000005.1"/>
</dbReference>
<keyword evidence="2" id="KW-0808">Transferase</keyword>
<dbReference type="Gene3D" id="3.40.630.30">
    <property type="match status" value="1"/>
</dbReference>
<organism evidence="2 3">
    <name type="scientific">Fusobacterium ulcerans</name>
    <dbReference type="NCBI Taxonomy" id="861"/>
    <lineage>
        <taxon>Bacteria</taxon>
        <taxon>Fusobacteriati</taxon>
        <taxon>Fusobacteriota</taxon>
        <taxon>Fusobacteriia</taxon>
        <taxon>Fusobacteriales</taxon>
        <taxon>Fusobacteriaceae</taxon>
        <taxon>Fusobacterium</taxon>
    </lineage>
</organism>
<sequence>MKFSIKSFDELTARELYEIGKIRQEVFVVEQNCPYLDFDEKDFDSLHVYSKDEDTDKIICYARVLAPGLSYDTASIGRVMVLSNYRKYGYARKLVLQCIDCVKNIMGKNEITIGAQSYLKDFYSSVGFTAVSDVYDEDGIPHIDMYMKLS</sequence>
<dbReference type="CDD" id="cd04301">
    <property type="entry name" value="NAT_SF"/>
    <property type="match status" value="1"/>
</dbReference>
<keyword evidence="2" id="KW-0012">Acyltransferase</keyword>
<dbReference type="GeneID" id="78453283"/>
<name>A0AAX2JBX8_9FUSO</name>
<dbReference type="Proteomes" id="UP000249008">
    <property type="component" value="Chromosome 1"/>
</dbReference>
<dbReference type="GO" id="GO:0016747">
    <property type="term" value="F:acyltransferase activity, transferring groups other than amino-acyl groups"/>
    <property type="evidence" value="ECO:0007669"/>
    <property type="project" value="InterPro"/>
</dbReference>
<proteinExistence type="predicted"/>
<dbReference type="PROSITE" id="PS51186">
    <property type="entry name" value="GNAT"/>
    <property type="match status" value="1"/>
</dbReference>
<protein>
    <submittedName>
        <fullName evidence="2">Acyltransferase</fullName>
    </submittedName>
</protein>
<dbReference type="KEGG" id="ful:C4N20_00575"/>
<gene>
    <name evidence="2" type="ORF">NCTC12112_01987</name>
</gene>
<dbReference type="InterPro" id="IPR000182">
    <property type="entry name" value="GNAT_dom"/>
</dbReference>
<feature type="domain" description="N-acetyltransferase" evidence="1">
    <location>
        <begin position="6"/>
        <end position="150"/>
    </location>
</feature>
<evidence type="ECO:0000313" key="3">
    <source>
        <dbReference type="Proteomes" id="UP000249008"/>
    </source>
</evidence>
<dbReference type="InterPro" id="IPR016181">
    <property type="entry name" value="Acyl_CoA_acyltransferase"/>
</dbReference>